<dbReference type="AlphaFoldDB" id="A0A1F5S1P7"/>
<evidence type="ECO:0000256" key="2">
    <source>
        <dbReference type="ARBA" id="ARBA00007524"/>
    </source>
</evidence>
<dbReference type="CDD" id="cd15904">
    <property type="entry name" value="TSPO_MBR"/>
    <property type="match status" value="1"/>
</dbReference>
<dbReference type="PIRSF" id="PIRSF005859">
    <property type="entry name" value="PBR"/>
    <property type="match status" value="1"/>
</dbReference>
<evidence type="ECO:0000256" key="5">
    <source>
        <dbReference type="ARBA" id="ARBA00023136"/>
    </source>
</evidence>
<protein>
    <submittedName>
        <fullName evidence="7">TspO protein</fullName>
    </submittedName>
</protein>
<name>A0A1F5S1P7_9BACT</name>
<feature type="transmembrane region" description="Helical" evidence="6">
    <location>
        <begin position="136"/>
        <end position="157"/>
    </location>
</feature>
<dbReference type="Pfam" id="PF03073">
    <property type="entry name" value="TspO_MBR"/>
    <property type="match status" value="1"/>
</dbReference>
<comment type="similarity">
    <text evidence="2">Belongs to the TspO/BZRP family.</text>
</comment>
<comment type="caution">
    <text evidence="7">The sequence shown here is derived from an EMBL/GenBank/DDBJ whole genome shotgun (WGS) entry which is preliminary data.</text>
</comment>
<dbReference type="Gene3D" id="1.20.1260.100">
    <property type="entry name" value="TspO/MBR protein"/>
    <property type="match status" value="1"/>
</dbReference>
<dbReference type="GO" id="GO:0033013">
    <property type="term" value="P:tetrapyrrole metabolic process"/>
    <property type="evidence" value="ECO:0007669"/>
    <property type="project" value="UniProtKB-ARBA"/>
</dbReference>
<evidence type="ECO:0000256" key="6">
    <source>
        <dbReference type="SAM" id="Phobius"/>
    </source>
</evidence>
<dbReference type="FunFam" id="1.20.1260.100:FF:000001">
    <property type="entry name" value="translocator protein 2"/>
    <property type="match status" value="1"/>
</dbReference>
<feature type="transmembrane region" description="Helical" evidence="6">
    <location>
        <begin position="106"/>
        <end position="124"/>
    </location>
</feature>
<evidence type="ECO:0000256" key="1">
    <source>
        <dbReference type="ARBA" id="ARBA00004141"/>
    </source>
</evidence>
<keyword evidence="4 6" id="KW-1133">Transmembrane helix</keyword>
<proteinExistence type="inferred from homology"/>
<keyword evidence="5 6" id="KW-0472">Membrane</keyword>
<comment type="subcellular location">
    <subcellularLocation>
        <location evidence="1">Membrane</location>
        <topology evidence="1">Multi-pass membrane protein</topology>
    </subcellularLocation>
</comment>
<dbReference type="InterPro" id="IPR004307">
    <property type="entry name" value="TspO_MBR"/>
</dbReference>
<accession>A0A1F5S1P7</accession>
<dbReference type="InterPro" id="IPR038330">
    <property type="entry name" value="TspO/MBR-related_sf"/>
</dbReference>
<evidence type="ECO:0000313" key="7">
    <source>
        <dbReference type="EMBL" id="OGF20566.1"/>
    </source>
</evidence>
<feature type="transmembrane region" description="Helical" evidence="6">
    <location>
        <begin position="80"/>
        <end position="100"/>
    </location>
</feature>
<keyword evidence="3 6" id="KW-0812">Transmembrane</keyword>
<gene>
    <name evidence="7" type="ORF">A2257_04395</name>
</gene>
<sequence>MKSFDLKKFIISFLLCQGAGMIGSIFTVSAIPLWYATLEKPALNPPSWVFGPAWLLLYTLMAFSIYFIWEKGLKSSENKFIFYFFMAHLAVNALWSIFFFGMRNPLLALSDIVLMWMMIIVLIFKFYKVKRLSSYLFIPYLLWVTFATYLNYSVWMLNF</sequence>
<evidence type="ECO:0000256" key="3">
    <source>
        <dbReference type="ARBA" id="ARBA00022692"/>
    </source>
</evidence>
<dbReference type="EMBL" id="MFGA01000023">
    <property type="protein sequence ID" value="OGF20566.1"/>
    <property type="molecule type" value="Genomic_DNA"/>
</dbReference>
<feature type="transmembrane region" description="Helical" evidence="6">
    <location>
        <begin position="12"/>
        <end position="36"/>
    </location>
</feature>
<organism evidence="7 8">
    <name type="scientific">Candidatus Falkowbacteria bacterium RIFOXYA2_FULL_38_12</name>
    <dbReference type="NCBI Taxonomy" id="1797993"/>
    <lineage>
        <taxon>Bacteria</taxon>
        <taxon>Candidatus Falkowiibacteriota</taxon>
    </lineage>
</organism>
<dbReference type="Proteomes" id="UP000177407">
    <property type="component" value="Unassembled WGS sequence"/>
</dbReference>
<dbReference type="PANTHER" id="PTHR10057:SF0">
    <property type="entry name" value="TRANSLOCATOR PROTEIN"/>
    <property type="match status" value="1"/>
</dbReference>
<evidence type="ECO:0000256" key="4">
    <source>
        <dbReference type="ARBA" id="ARBA00022989"/>
    </source>
</evidence>
<dbReference type="PANTHER" id="PTHR10057">
    <property type="entry name" value="PERIPHERAL-TYPE BENZODIAZEPINE RECEPTOR"/>
    <property type="match status" value="1"/>
</dbReference>
<evidence type="ECO:0000313" key="8">
    <source>
        <dbReference type="Proteomes" id="UP000177407"/>
    </source>
</evidence>
<reference evidence="7 8" key="1">
    <citation type="journal article" date="2016" name="Nat. Commun.">
        <title>Thousands of microbial genomes shed light on interconnected biogeochemical processes in an aquifer system.</title>
        <authorList>
            <person name="Anantharaman K."/>
            <person name="Brown C.T."/>
            <person name="Hug L.A."/>
            <person name="Sharon I."/>
            <person name="Castelle C.J."/>
            <person name="Probst A.J."/>
            <person name="Thomas B.C."/>
            <person name="Singh A."/>
            <person name="Wilkins M.J."/>
            <person name="Karaoz U."/>
            <person name="Brodie E.L."/>
            <person name="Williams K.H."/>
            <person name="Hubbard S.S."/>
            <person name="Banfield J.F."/>
        </authorList>
    </citation>
    <scope>NUCLEOTIDE SEQUENCE [LARGE SCALE GENOMIC DNA]</scope>
</reference>
<dbReference type="GO" id="GO:0016020">
    <property type="term" value="C:membrane"/>
    <property type="evidence" value="ECO:0007669"/>
    <property type="project" value="UniProtKB-SubCell"/>
</dbReference>
<feature type="transmembrane region" description="Helical" evidence="6">
    <location>
        <begin position="48"/>
        <end position="68"/>
    </location>
</feature>